<dbReference type="EMBL" id="KB445796">
    <property type="protein sequence ID" value="EMD37610.1"/>
    <property type="molecule type" value="Genomic_DNA"/>
</dbReference>
<dbReference type="HOGENOM" id="CLU_052212_0_1_1"/>
<accession>M2QZH5</accession>
<comment type="similarity">
    <text evidence="1">Belongs to the trichodiene synthase family.</text>
</comment>
<reference evidence="3 4" key="1">
    <citation type="journal article" date="2012" name="Proc. Natl. Acad. Sci. U.S.A.">
        <title>Comparative genomics of Ceriporiopsis subvermispora and Phanerochaete chrysosporium provide insight into selective ligninolysis.</title>
        <authorList>
            <person name="Fernandez-Fueyo E."/>
            <person name="Ruiz-Duenas F.J."/>
            <person name="Ferreira P."/>
            <person name="Floudas D."/>
            <person name="Hibbett D.S."/>
            <person name="Canessa P."/>
            <person name="Larrondo L.F."/>
            <person name="James T.Y."/>
            <person name="Seelenfreund D."/>
            <person name="Lobos S."/>
            <person name="Polanco R."/>
            <person name="Tello M."/>
            <person name="Honda Y."/>
            <person name="Watanabe T."/>
            <person name="Watanabe T."/>
            <person name="Ryu J.S."/>
            <person name="Kubicek C.P."/>
            <person name="Schmoll M."/>
            <person name="Gaskell J."/>
            <person name="Hammel K.E."/>
            <person name="St John F.J."/>
            <person name="Vanden Wymelenberg A."/>
            <person name="Sabat G."/>
            <person name="Splinter BonDurant S."/>
            <person name="Syed K."/>
            <person name="Yadav J.S."/>
            <person name="Doddapaneni H."/>
            <person name="Subramanian V."/>
            <person name="Lavin J.L."/>
            <person name="Oguiza J.A."/>
            <person name="Perez G."/>
            <person name="Pisabarro A.G."/>
            <person name="Ramirez L."/>
            <person name="Santoyo F."/>
            <person name="Master E."/>
            <person name="Coutinho P.M."/>
            <person name="Henrissat B."/>
            <person name="Lombard V."/>
            <person name="Magnuson J.K."/>
            <person name="Kuees U."/>
            <person name="Hori C."/>
            <person name="Igarashi K."/>
            <person name="Samejima M."/>
            <person name="Held B.W."/>
            <person name="Barry K.W."/>
            <person name="LaButti K.M."/>
            <person name="Lapidus A."/>
            <person name="Lindquist E.A."/>
            <person name="Lucas S.M."/>
            <person name="Riley R."/>
            <person name="Salamov A.A."/>
            <person name="Hoffmeister D."/>
            <person name="Schwenk D."/>
            <person name="Hadar Y."/>
            <person name="Yarden O."/>
            <person name="de Vries R.P."/>
            <person name="Wiebenga A."/>
            <person name="Stenlid J."/>
            <person name="Eastwood D."/>
            <person name="Grigoriev I.V."/>
            <person name="Berka R.M."/>
            <person name="Blanchette R.A."/>
            <person name="Kersten P."/>
            <person name="Martinez A.T."/>
            <person name="Vicuna R."/>
            <person name="Cullen D."/>
        </authorList>
    </citation>
    <scope>NUCLEOTIDE SEQUENCE [LARGE SCALE GENOMIC DNA]</scope>
    <source>
        <strain evidence="3 4">B</strain>
    </source>
</reference>
<dbReference type="InterPro" id="IPR008949">
    <property type="entry name" value="Isoprenoid_synthase_dom_sf"/>
</dbReference>
<sequence length="323" mass="37044">MRELLESDLDKSTSDLRQVQEVSRNALDYFLAKMNVTIPIYKRDKVMERRVLEITSTWPGIKPPWHAIVTGVSVAITAYDHIEDFETKLLIAVYTAIATTVDCPDILDSLDGQNFHRNLCLGSVQHGNDIFVELTKLLATLWDHFPPYSANLMMVSILEHVNLCLMENASHDIILSSDSRDFLEWRRDRSGASIVYAGFIWDKKTCPDERVFIQAFPDAMKAVNYVNDIMSFYKEEINKEPCTYLKDRAHISEEAPSRTLHRLIDETAAAVDQARRILGEGAARDAWEAYLAGYIAFHLQDPRYRLQEIMDTQYIIEDSDDAM</sequence>
<keyword evidence="2" id="KW-0456">Lyase</keyword>
<proteinExistence type="inferred from homology"/>
<dbReference type="Gene3D" id="1.10.600.10">
    <property type="entry name" value="Farnesyl Diphosphate Synthase"/>
    <property type="match status" value="1"/>
</dbReference>
<dbReference type="SUPFAM" id="SSF48576">
    <property type="entry name" value="Terpenoid synthases"/>
    <property type="match status" value="1"/>
</dbReference>
<dbReference type="Proteomes" id="UP000016930">
    <property type="component" value="Unassembled WGS sequence"/>
</dbReference>
<dbReference type="OrthoDB" id="2998174at2759"/>
<organism evidence="3 4">
    <name type="scientific">Ceriporiopsis subvermispora (strain B)</name>
    <name type="common">White-rot fungus</name>
    <name type="synonym">Gelatoporia subvermispora</name>
    <dbReference type="NCBI Taxonomy" id="914234"/>
    <lineage>
        <taxon>Eukaryota</taxon>
        <taxon>Fungi</taxon>
        <taxon>Dikarya</taxon>
        <taxon>Basidiomycota</taxon>
        <taxon>Agaricomycotina</taxon>
        <taxon>Agaricomycetes</taxon>
        <taxon>Polyporales</taxon>
        <taxon>Gelatoporiaceae</taxon>
        <taxon>Gelatoporia</taxon>
    </lineage>
</organism>
<evidence type="ECO:0000313" key="4">
    <source>
        <dbReference type="Proteomes" id="UP000016930"/>
    </source>
</evidence>
<dbReference type="GO" id="GO:0016838">
    <property type="term" value="F:carbon-oxygen lyase activity, acting on phosphates"/>
    <property type="evidence" value="ECO:0007669"/>
    <property type="project" value="InterPro"/>
</dbReference>
<evidence type="ECO:0000313" key="3">
    <source>
        <dbReference type="EMBL" id="EMD37610.1"/>
    </source>
</evidence>
<protein>
    <recommendedName>
        <fullName evidence="5">Terpene synthase</fullName>
    </recommendedName>
</protein>
<evidence type="ECO:0008006" key="5">
    <source>
        <dbReference type="Google" id="ProtNLM"/>
    </source>
</evidence>
<dbReference type="InterPro" id="IPR024652">
    <property type="entry name" value="Trichodiene_synth"/>
</dbReference>
<keyword evidence="4" id="KW-1185">Reference proteome</keyword>
<gene>
    <name evidence="3" type="ORF">CERSUDRAFT_83362</name>
</gene>
<name>M2QZH5_CERS8</name>
<dbReference type="AlphaFoldDB" id="M2QZH5"/>
<evidence type="ECO:0000256" key="2">
    <source>
        <dbReference type="ARBA" id="ARBA00023239"/>
    </source>
</evidence>
<evidence type="ECO:0000256" key="1">
    <source>
        <dbReference type="ARBA" id="ARBA00007946"/>
    </source>
</evidence>
<dbReference type="Pfam" id="PF06330">
    <property type="entry name" value="TRI5"/>
    <property type="match status" value="1"/>
</dbReference>